<feature type="compositionally biased region" description="Basic and acidic residues" evidence="5">
    <location>
        <begin position="994"/>
        <end position="1012"/>
    </location>
</feature>
<feature type="region of interest" description="Disordered" evidence="5">
    <location>
        <begin position="1551"/>
        <end position="1573"/>
    </location>
</feature>
<dbReference type="CDD" id="cd22224">
    <property type="entry name" value="HkD_NuMA"/>
    <property type="match status" value="1"/>
</dbReference>
<feature type="domain" description="Nuclear mitotic apparatus protein 1 N-terminal hook" evidence="6">
    <location>
        <begin position="9"/>
        <end position="152"/>
    </location>
</feature>
<feature type="compositionally biased region" description="Polar residues" evidence="5">
    <location>
        <begin position="1827"/>
        <end position="1837"/>
    </location>
</feature>
<feature type="region of interest" description="Disordered" evidence="5">
    <location>
        <begin position="923"/>
        <end position="956"/>
    </location>
</feature>
<feature type="compositionally biased region" description="Basic and acidic residues" evidence="5">
    <location>
        <begin position="935"/>
        <end position="948"/>
    </location>
</feature>
<dbReference type="Proteomes" id="UP000291000">
    <property type="component" value="Chromosome 15"/>
</dbReference>
<feature type="compositionally biased region" description="Polar residues" evidence="5">
    <location>
        <begin position="1178"/>
        <end position="1191"/>
    </location>
</feature>
<dbReference type="InterPro" id="IPR051841">
    <property type="entry name" value="MT-Golgi_org_protein"/>
</dbReference>
<feature type="compositionally biased region" description="Basic and acidic residues" evidence="5">
    <location>
        <begin position="1198"/>
        <end position="1210"/>
    </location>
</feature>
<dbReference type="CDD" id="cd22298">
    <property type="entry name" value="NuMA_LGNBD"/>
    <property type="match status" value="1"/>
</dbReference>
<proteinExistence type="predicted"/>
<dbReference type="InterPro" id="IPR048726">
    <property type="entry name" value="NuMA_LGNBD"/>
</dbReference>
<dbReference type="GO" id="GO:0005737">
    <property type="term" value="C:cytoplasm"/>
    <property type="evidence" value="ECO:0007669"/>
    <property type="project" value="UniProtKB-SubCell"/>
</dbReference>
<evidence type="ECO:0000256" key="3">
    <source>
        <dbReference type="ARBA" id="ARBA00022553"/>
    </source>
</evidence>
<protein>
    <submittedName>
        <fullName evidence="7">Nuclear mitotic apparatus protein 1</fullName>
    </submittedName>
</protein>
<comment type="subcellular location">
    <subcellularLocation>
        <location evidence="1">Cytoplasm</location>
    </subcellularLocation>
</comment>
<reference evidence="7 8" key="1">
    <citation type="submission" date="2016-04" db="EMBL/GenBank/DDBJ databases">
        <title>Polished mammalian reference genomes with single-molecule sequencing and chromosome conformation capture applied to the Capra hircus genome.</title>
        <authorList>
            <person name="Bickhart D.M."/>
            <person name="Koren S."/>
            <person name="Rosen B."/>
            <person name="Hastie A."/>
            <person name="Liachko I."/>
            <person name="Sullivan S.T."/>
            <person name="Burton J."/>
            <person name="Sayre B.L."/>
            <person name="Huson H.J."/>
            <person name="Lee J."/>
            <person name="Lam E."/>
            <person name="Kelley C.M."/>
            <person name="Hutchison J.L."/>
            <person name="Zhou Y."/>
            <person name="Sun J."/>
            <person name="Crisa A."/>
            <person name="Schwartz J.C."/>
            <person name="Hammond J.A."/>
            <person name="Schroeder S.G."/>
            <person name="Liu G.E."/>
            <person name="Dunham M."/>
            <person name="Shendure J."/>
            <person name="Sonstegard T.S."/>
            <person name="Phillippy A.M."/>
            <person name="Van Tassell C.P."/>
            <person name="Smith T.P."/>
        </authorList>
    </citation>
    <scope>NUCLEOTIDE SEQUENCE [LARGE SCALE GENOMIC DNA]</scope>
</reference>
<feature type="compositionally biased region" description="Low complexity" evidence="5">
    <location>
        <begin position="2082"/>
        <end position="2095"/>
    </location>
</feature>
<feature type="compositionally biased region" description="Basic and acidic residues" evidence="5">
    <location>
        <begin position="1130"/>
        <end position="1157"/>
    </location>
</feature>
<feature type="compositionally biased region" description="Basic and acidic residues" evidence="5">
    <location>
        <begin position="1089"/>
        <end position="1103"/>
    </location>
</feature>
<feature type="region of interest" description="Disordered" evidence="5">
    <location>
        <begin position="1774"/>
        <end position="1805"/>
    </location>
</feature>
<dbReference type="GO" id="GO:0000132">
    <property type="term" value="P:establishment of mitotic spindle orientation"/>
    <property type="evidence" value="ECO:0007669"/>
    <property type="project" value="TreeGrafter"/>
</dbReference>
<accession>A0A452DUY6</accession>
<feature type="region of interest" description="Disordered" evidence="5">
    <location>
        <begin position="1953"/>
        <end position="2102"/>
    </location>
</feature>
<gene>
    <name evidence="7" type="primary">NUMA1</name>
</gene>
<dbReference type="Ensembl" id="ENSCHIT00000010730.1">
    <property type="protein sequence ID" value="ENSCHIP00000003643.1"/>
    <property type="gene ID" value="ENSCHIG00000007762.1"/>
</dbReference>
<keyword evidence="2" id="KW-0963">Cytoplasm</keyword>
<dbReference type="GO" id="GO:0005876">
    <property type="term" value="C:spindle microtubule"/>
    <property type="evidence" value="ECO:0007669"/>
    <property type="project" value="TreeGrafter"/>
</dbReference>
<dbReference type="Bgee" id="ENSCHIG00000007762">
    <property type="expression patterns" value="Expressed in rumen and 16 other cell types or tissues"/>
</dbReference>
<name>A0A452DUY6_CAPHI</name>
<feature type="region of interest" description="Disordered" evidence="5">
    <location>
        <begin position="1089"/>
        <end position="1222"/>
    </location>
</feature>
<feature type="region of interest" description="Disordered" evidence="5">
    <location>
        <begin position="555"/>
        <end position="591"/>
    </location>
</feature>
<feature type="compositionally biased region" description="Basic and acidic residues" evidence="5">
    <location>
        <begin position="1283"/>
        <end position="1296"/>
    </location>
</feature>
<sequence>DILHSTRNYLRCFVNSLRLADPVEAVLQLQDCGVFIRIIDGILGTDEGQQILQRPVQERLEFVCSFLQKNRKHPSSAECLVSVQKVMEGSELELAKVAMLLLYHSSMSSRSLRDWEQFEYKIQAELAVILKFVLDHEDGLNLNKDLESFLQKAPVPSPRSSTISEELSPPSHQAKREVHFLELQKVASSSGNNFLSGSPASPMGDILQTPQFQMRRLKKQLADERSNRDELELELAENRKLLTEKDAQIAVLQQRIDRLAQLNEKQAASPLEPRELEELRGKNESLTVRLHEALKQCQDLKTEKSQMDRRISQLSEENGDLSFKLREFASHLQQLQGALNELTEEHSRATQEWREKQAHLEKELGTALQDKKCLEEKNEILQGKLSQLEEHLAQLRENPPQEKGEVLGDVLQLETLKQEAATLAADNTQLQARVAALETERGQREAKLLAERSHFEEEKQQLAGLIAELQGSLSNLSQAKEELEQASQAQVARLSTQVATLTSELDTLNTAVQQRDGELAGLKQQAQTEHAQLTQTLRQQEEAAQGLRQQVEQLSSNLERKERQLEEAATEKEVTRRDQAQQLAAAAEEREAALRERDAALQQLGAVEKEKVAKLEVLQEQLQTAHEAQEGAQTSLTQAQEEKAELSQKVEELRAHVEAARQGQSEAQAQAAELKAQLRSEQQKATKWESVAQEKAQLQEQVQALEESLKATTGSLEEEKRRTADTLAEQQRCICRLEAETQSLVEQHEQGQKELEEERAGRKGLEARLQQLGEAHQAQTEALRQELAEAVASQREAESECEQLAKEVATWRERYEDSQQEEAQYGAMFQEQLMTLKEECEKARQELQEAKEKVVGIEAHSELQISRQQDELAQLHASLARALQQVQEKEGRAQQLATDLATLQEKMAATSKEVARLEALVRKAGEQPETASPELLKEPPRAGDRESEWLEEQQGRPFCSTQAALQAMEREAEQMGSELERLRAALMESQGQQQEERGQQEREVARLTQERGRAQADLALEKAAKAELEMRLQNALNEQRVEFAALQEALAQALREKEGMDQELAKLRGQEAAQGAALKELQQTVERLKEQLAKKEEGREDASGLRTQSKATGKTEPEGSELQALQAEVSRLEQQAREYQEKASSLEHSLESERTAHAEQASTLKTLRGQLEQKAQELGSSQDALASTQRELATLRAKAQEHGKAEDEWKAQVARGQQEAERKNSLISSLEEEVSILNRQVLEKEGESKELKRLVVAESEKSQKLEERLRLLQAETASSSARAAERSSALREEVQTLREEAEKQRVASESLRQELASQAERAEELGQELKAWQEKFFQKEQALSALQLEHTSTQALVSELLPVKHLCQQLQAEQAAAEKRHREELEQSKQAAGGLRAELLRAQRELGELLPLRQKVAEQERVAQQLRAEKASYVEQLSMLKKAHGLLAEENRGLGERASLGRQFLEVELDQAREKYSQELAAVRADAETRLTEMQREAQSTARELEVMTAKYEGAKAKVLEERQRFQEERQKLTAQVSLSPLASLPQVEELSKKLADHEQASKAQQQKLKAQGGESLQEVQRLQAQLSELQAQLSQKEQAAEHYKLQMEKAKTHYDAKKQQNQELQEQLRGLEQLQTENKELRAEADRLGRELQQAGLKTKEAEQACRHLTAQVRSLEAQVAHADQQLRDLGKFQVATDALKSREPQAKPQLDLSTDSLDLSCEEGTPLSVTSKLPRAQPDGTSIPGEPASPISQRLPPKVESLESLYFTPIPTRGQAPLESSLDSLGDISLDSSRKTRSARRRTTQIINITMTKKLDVEDPDSANASFYSTQSAPASQAGPRAASSTQSLARLGSPDDGNSTLLSLPGYRPTTRSSARRSQAGMSSGAPPGRNSFYVGTCQDEPEQLDDWNRIAELQQRNRVCPPHLKTCYPLESRPSLSLPAITDEEIKTGDPRETLRRASMQPTQIAEGAGITTRQQRKRVSSEAHQGPGTPESKKATTCFPRPMTPRDRHEGRRHSTTEAQKKAVPAVKQADRRQSMAFSILNTPKKLGNSLLRKAASKKAPSKASPNPRSGTRRSPRIATTTASATATPRAKGKVRH</sequence>
<evidence type="ECO:0000313" key="7">
    <source>
        <dbReference type="Ensembl" id="ENSCHIP00000003643.1"/>
    </source>
</evidence>
<organism evidence="7 8">
    <name type="scientific">Capra hircus</name>
    <name type="common">Goat</name>
    <dbReference type="NCBI Taxonomy" id="9925"/>
    <lineage>
        <taxon>Eukaryota</taxon>
        <taxon>Metazoa</taxon>
        <taxon>Chordata</taxon>
        <taxon>Craniata</taxon>
        <taxon>Vertebrata</taxon>
        <taxon>Euteleostomi</taxon>
        <taxon>Mammalia</taxon>
        <taxon>Eutheria</taxon>
        <taxon>Laurasiatheria</taxon>
        <taxon>Artiodactyla</taxon>
        <taxon>Ruminantia</taxon>
        <taxon>Pecora</taxon>
        <taxon>Bovidae</taxon>
        <taxon>Caprinae</taxon>
        <taxon>Capra</taxon>
    </lineage>
</organism>
<feature type="compositionally biased region" description="Basic and acidic residues" evidence="5">
    <location>
        <begin position="1551"/>
        <end position="1561"/>
    </location>
</feature>
<feature type="compositionally biased region" description="Polar residues" evidence="5">
    <location>
        <begin position="1873"/>
        <end position="1885"/>
    </location>
</feature>
<evidence type="ECO:0000256" key="5">
    <source>
        <dbReference type="SAM" id="MobiDB-lite"/>
    </source>
</evidence>
<dbReference type="GeneTree" id="ENSGT00950000183078"/>
<evidence type="ECO:0000256" key="4">
    <source>
        <dbReference type="ARBA" id="ARBA00023054"/>
    </source>
</evidence>
<reference evidence="7" key="3">
    <citation type="submission" date="2025-09" db="UniProtKB">
        <authorList>
            <consortium name="Ensembl"/>
        </authorList>
    </citation>
    <scope>IDENTIFICATION</scope>
</reference>
<feature type="compositionally biased region" description="Low complexity" evidence="5">
    <location>
        <begin position="1712"/>
        <end position="1721"/>
    </location>
</feature>
<dbReference type="GO" id="GO:0000922">
    <property type="term" value="C:spindle pole"/>
    <property type="evidence" value="ECO:0007669"/>
    <property type="project" value="TreeGrafter"/>
</dbReference>
<evidence type="ECO:0000256" key="1">
    <source>
        <dbReference type="ARBA" id="ARBA00004496"/>
    </source>
</evidence>
<feature type="region of interest" description="Disordered" evidence="5">
    <location>
        <begin position="1276"/>
        <end position="1296"/>
    </location>
</feature>
<feature type="compositionally biased region" description="Low complexity" evidence="5">
    <location>
        <begin position="1562"/>
        <end position="1572"/>
    </location>
</feature>
<evidence type="ECO:0000256" key="2">
    <source>
        <dbReference type="ARBA" id="ARBA00022490"/>
    </source>
</evidence>
<evidence type="ECO:0000313" key="8">
    <source>
        <dbReference type="Proteomes" id="UP000291000"/>
    </source>
</evidence>
<keyword evidence="3" id="KW-0597">Phosphoprotein</keyword>
<keyword evidence="8" id="KW-1185">Reference proteome</keyword>
<feature type="compositionally biased region" description="Basic and acidic residues" evidence="5">
    <location>
        <begin position="558"/>
        <end position="579"/>
    </location>
</feature>
<feature type="region of interest" description="Disordered" evidence="5">
    <location>
        <begin position="1702"/>
        <end position="1756"/>
    </location>
</feature>
<feature type="compositionally biased region" description="Basic and acidic residues" evidence="5">
    <location>
        <begin position="2009"/>
        <end position="2026"/>
    </location>
</feature>
<dbReference type="InterPro" id="IPR048724">
    <property type="entry name" value="NuMA_N_HOOK"/>
</dbReference>
<dbReference type="GO" id="GO:0008017">
    <property type="term" value="F:microtubule binding"/>
    <property type="evidence" value="ECO:0007669"/>
    <property type="project" value="TreeGrafter"/>
</dbReference>
<evidence type="ECO:0000259" key="6">
    <source>
        <dbReference type="Pfam" id="PF21670"/>
    </source>
</evidence>
<reference evidence="7" key="2">
    <citation type="submission" date="2025-08" db="UniProtKB">
        <authorList>
            <consortium name="Ensembl"/>
        </authorList>
    </citation>
    <scope>IDENTIFICATION</scope>
</reference>
<feature type="compositionally biased region" description="Low complexity" evidence="5">
    <location>
        <begin position="1782"/>
        <end position="1793"/>
    </location>
</feature>
<keyword evidence="4" id="KW-0175">Coiled coil</keyword>
<dbReference type="PANTHER" id="PTHR18902:SF24">
    <property type="entry name" value="NUCLEAR MITOTIC APPARATUS PROTEIN 1"/>
    <property type="match status" value="1"/>
</dbReference>
<dbReference type="GO" id="GO:0005813">
    <property type="term" value="C:centrosome"/>
    <property type="evidence" value="ECO:0007669"/>
    <property type="project" value="TreeGrafter"/>
</dbReference>
<dbReference type="EMBL" id="LWLT01000015">
    <property type="status" value="NOT_ANNOTATED_CDS"/>
    <property type="molecule type" value="Genomic_DNA"/>
</dbReference>
<dbReference type="Pfam" id="PF21670">
    <property type="entry name" value="HOOK_N_NuMA"/>
    <property type="match status" value="1"/>
</dbReference>
<feature type="region of interest" description="Disordered" evidence="5">
    <location>
        <begin position="987"/>
        <end position="1012"/>
    </location>
</feature>
<feature type="region of interest" description="Disordered" evidence="5">
    <location>
        <begin position="1827"/>
        <end position="1896"/>
    </location>
</feature>
<dbReference type="PANTHER" id="PTHR18902">
    <property type="entry name" value="NUCLEAR MITOTIC APPARATUS PROTEIN 1-RELATED"/>
    <property type="match status" value="1"/>
</dbReference>